<name>A0A5A7P8H2_STRAF</name>
<dbReference type="InterPro" id="IPR000916">
    <property type="entry name" value="Bet_v_I/MLP"/>
</dbReference>
<dbReference type="InterPro" id="IPR051761">
    <property type="entry name" value="MLP-like_ligand-binding"/>
</dbReference>
<dbReference type="AlphaFoldDB" id="A0A5A7P8H2"/>
<dbReference type="PANTHER" id="PTHR31907">
    <property type="entry name" value="MLP-LIKE PROTEIN 423"/>
    <property type="match status" value="1"/>
</dbReference>
<reference evidence="3" key="1">
    <citation type="journal article" date="2019" name="Curr. Biol.">
        <title>Genome Sequence of Striga asiatica Provides Insight into the Evolution of Plant Parasitism.</title>
        <authorList>
            <person name="Yoshida S."/>
            <person name="Kim S."/>
            <person name="Wafula E.K."/>
            <person name="Tanskanen J."/>
            <person name="Kim Y.M."/>
            <person name="Honaas L."/>
            <person name="Yang Z."/>
            <person name="Spallek T."/>
            <person name="Conn C.E."/>
            <person name="Ichihashi Y."/>
            <person name="Cheong K."/>
            <person name="Cui S."/>
            <person name="Der J.P."/>
            <person name="Gundlach H."/>
            <person name="Jiao Y."/>
            <person name="Hori C."/>
            <person name="Ishida J.K."/>
            <person name="Kasahara H."/>
            <person name="Kiba T."/>
            <person name="Kim M.S."/>
            <person name="Koo N."/>
            <person name="Laohavisit A."/>
            <person name="Lee Y.H."/>
            <person name="Lumba S."/>
            <person name="McCourt P."/>
            <person name="Mortimer J.C."/>
            <person name="Mutuku J.M."/>
            <person name="Nomura T."/>
            <person name="Sasaki-Sekimoto Y."/>
            <person name="Seto Y."/>
            <person name="Wang Y."/>
            <person name="Wakatake T."/>
            <person name="Sakakibara H."/>
            <person name="Demura T."/>
            <person name="Yamaguchi S."/>
            <person name="Yoneyama K."/>
            <person name="Manabe R.I."/>
            <person name="Nelson D.C."/>
            <person name="Schulman A.H."/>
            <person name="Timko M.P."/>
            <person name="dePamphilis C.W."/>
            <person name="Choi D."/>
            <person name="Shirasu K."/>
        </authorList>
    </citation>
    <scope>NUCLEOTIDE SEQUENCE [LARGE SCALE GENOMIC DNA]</scope>
    <source>
        <strain evidence="3">cv. UVA1</strain>
    </source>
</reference>
<dbReference type="OrthoDB" id="1567931at2759"/>
<dbReference type="CDD" id="cd07816">
    <property type="entry name" value="Bet_v1-like"/>
    <property type="match status" value="1"/>
</dbReference>
<dbReference type="Pfam" id="PF00407">
    <property type="entry name" value="Bet_v_1"/>
    <property type="match status" value="1"/>
</dbReference>
<keyword evidence="3" id="KW-1185">Reference proteome</keyword>
<dbReference type="Gene3D" id="3.30.530.20">
    <property type="match status" value="1"/>
</dbReference>
<dbReference type="SUPFAM" id="SSF55961">
    <property type="entry name" value="Bet v1-like"/>
    <property type="match status" value="1"/>
</dbReference>
<comment type="caution">
    <text evidence="2">The sequence shown here is derived from an EMBL/GenBank/DDBJ whole genome shotgun (WGS) entry which is preliminary data.</text>
</comment>
<organism evidence="2 3">
    <name type="scientific">Striga asiatica</name>
    <name type="common">Asiatic witchweed</name>
    <name type="synonym">Buchnera asiatica</name>
    <dbReference type="NCBI Taxonomy" id="4170"/>
    <lineage>
        <taxon>Eukaryota</taxon>
        <taxon>Viridiplantae</taxon>
        <taxon>Streptophyta</taxon>
        <taxon>Embryophyta</taxon>
        <taxon>Tracheophyta</taxon>
        <taxon>Spermatophyta</taxon>
        <taxon>Magnoliopsida</taxon>
        <taxon>eudicotyledons</taxon>
        <taxon>Gunneridae</taxon>
        <taxon>Pentapetalae</taxon>
        <taxon>asterids</taxon>
        <taxon>lamiids</taxon>
        <taxon>Lamiales</taxon>
        <taxon>Orobanchaceae</taxon>
        <taxon>Buchnereae</taxon>
        <taxon>Striga</taxon>
    </lineage>
</organism>
<dbReference type="EMBL" id="BKCP01003335">
    <property type="protein sequence ID" value="GER28854.1"/>
    <property type="molecule type" value="Genomic_DNA"/>
</dbReference>
<dbReference type="Proteomes" id="UP000325081">
    <property type="component" value="Unassembled WGS sequence"/>
</dbReference>
<sequence>MAQIGKLEAKAEIKCPPAKVFNFFKYDMNKFTDMFPQIFKGAQLLEGEEGQAGNVKSFDYVLGKAMNAKAKTEAINEGERSISLSVLEGDILNLYKSFKAKISVDDGHVTWCIEFEKADESAPNPDDYAALAVEITKGLDHYLLNNIK</sequence>
<protein>
    <submittedName>
        <fullName evidence="2">Polyketide cyclase/dehydrase and lipid transportsuperfamily protein</fullName>
    </submittedName>
</protein>
<dbReference type="InterPro" id="IPR023393">
    <property type="entry name" value="START-like_dom_sf"/>
</dbReference>
<dbReference type="GO" id="GO:0006952">
    <property type="term" value="P:defense response"/>
    <property type="evidence" value="ECO:0007669"/>
    <property type="project" value="InterPro"/>
</dbReference>
<evidence type="ECO:0000313" key="2">
    <source>
        <dbReference type="EMBL" id="GER28854.1"/>
    </source>
</evidence>
<dbReference type="SMART" id="SM01037">
    <property type="entry name" value="Bet_v_1"/>
    <property type="match status" value="1"/>
</dbReference>
<gene>
    <name evidence="2" type="ORF">STAS_04672</name>
</gene>
<feature type="domain" description="Bet v I/Major latex protein" evidence="1">
    <location>
        <begin position="2"/>
        <end position="146"/>
    </location>
</feature>
<proteinExistence type="predicted"/>
<evidence type="ECO:0000313" key="3">
    <source>
        <dbReference type="Proteomes" id="UP000325081"/>
    </source>
</evidence>
<evidence type="ECO:0000259" key="1">
    <source>
        <dbReference type="SMART" id="SM01037"/>
    </source>
</evidence>
<accession>A0A5A7P8H2</accession>